<proteinExistence type="predicted"/>
<protein>
    <submittedName>
        <fullName evidence="2">Glutamate rich 5</fullName>
    </submittedName>
</protein>
<gene>
    <name evidence="2" type="primary">ERICH5</name>
</gene>
<evidence type="ECO:0000256" key="1">
    <source>
        <dbReference type="SAM" id="MobiDB-lite"/>
    </source>
</evidence>
<reference evidence="3" key="3">
    <citation type="submission" date="2018-12" db="EMBL/GenBank/DDBJ databases">
        <title>G10K-VGP greater horseshoe bat female genome, primary haplotype.</title>
        <authorList>
            <person name="Teeling E."/>
            <person name="Myers G."/>
            <person name="Vernes S."/>
            <person name="Pippel M."/>
            <person name="Winkler S."/>
            <person name="Fedrigo O."/>
            <person name="Rhie A."/>
            <person name="Koren S."/>
            <person name="Phillippy A."/>
            <person name="Lewin H."/>
            <person name="Damas J."/>
            <person name="Howe K."/>
            <person name="Mountcastle J."/>
            <person name="Jarvis E.D."/>
        </authorList>
    </citation>
    <scope>NUCLEOTIDE SEQUENCE [LARGE SCALE GENOMIC DNA]</scope>
</reference>
<feature type="region of interest" description="Disordered" evidence="1">
    <location>
        <begin position="1"/>
        <end position="47"/>
    </location>
</feature>
<keyword evidence="3" id="KW-1185">Reference proteome</keyword>
<dbReference type="Ensembl" id="ENSRFET00010026579.1">
    <property type="protein sequence ID" value="ENSRFEP00010024450.1"/>
    <property type="gene ID" value="ENSRFEG00010016246.1"/>
</dbReference>
<dbReference type="InterPro" id="IPR027856">
    <property type="entry name" value="Glu-rich_5"/>
</dbReference>
<evidence type="ECO:0000313" key="2">
    <source>
        <dbReference type="Ensembl" id="ENSRFEP00010024450.1"/>
    </source>
</evidence>
<evidence type="ECO:0000313" key="3">
    <source>
        <dbReference type="Proteomes" id="UP000472240"/>
    </source>
</evidence>
<reference evidence="2" key="4">
    <citation type="submission" date="2025-08" db="UniProtKB">
        <authorList>
            <consortium name="Ensembl"/>
        </authorList>
    </citation>
    <scope>IDENTIFICATION</scope>
</reference>
<dbReference type="AlphaFoldDB" id="A0A671FFV0"/>
<dbReference type="PANTHER" id="PTHR23006">
    <property type="entry name" value="GLUTAMATE-RICH PROTEIN 5"/>
    <property type="match status" value="1"/>
</dbReference>
<dbReference type="GeneTree" id="ENSGT00390000010783"/>
<accession>A0A671FFV0</accession>
<reference evidence="2 3" key="2">
    <citation type="journal article" date="2018" name="Annu Rev Anim Biosci">
        <title>Bat Biology, Genomes, and the Bat1K Project: To Generate Chromosome-Level Genomes for All Living Bat Species.</title>
        <authorList>
            <person name="Teeling E.C."/>
            <person name="Vernes S.C."/>
            <person name="Davalos L.M."/>
            <person name="Ray D.A."/>
            <person name="Gilbert M.T.P."/>
            <person name="Myers E."/>
        </authorList>
    </citation>
    <scope>NUCLEOTIDE SEQUENCE</scope>
</reference>
<name>A0A671FFV0_RHIFE</name>
<reference evidence="2 3" key="1">
    <citation type="journal article" date="2015" name="Annu Rev Anim Biosci">
        <title>The Genome 10K Project: a way forward.</title>
        <authorList>
            <person name="Koepfli K.P."/>
            <person name="Paten B."/>
            <person name="O'Brien S.J."/>
            <person name="Koepfli K.P."/>
            <person name="Paten B."/>
            <person name="Antunes A."/>
            <person name="Belov K."/>
            <person name="Bustamante C."/>
            <person name="Castoe T.A."/>
            <person name="Clawson H."/>
            <person name="Crawford A.J."/>
            <person name="Diekhans M."/>
            <person name="Distel D."/>
            <person name="Durbin R."/>
            <person name="Earl D."/>
            <person name="Fujita M.K."/>
            <person name="Gamble T."/>
            <person name="Georges A."/>
            <person name="Gemmell N."/>
            <person name="Gilbert M.T."/>
            <person name="Graves J.M."/>
            <person name="Green R.E."/>
            <person name="Hickey G."/>
            <person name="Jarvis E.D."/>
            <person name="Johnson W."/>
            <person name="Komissarov A."/>
            <person name="Korf I."/>
            <person name="Kuhn R."/>
            <person name="Larkin D.M."/>
            <person name="Lewin H."/>
            <person name="Lopez J.V."/>
            <person name="Ma J."/>
            <person name="Marques-Bonet T."/>
            <person name="Miller W."/>
            <person name="Murphy R."/>
            <person name="Pevzner P."/>
            <person name="Shapiro B."/>
            <person name="Steiner C."/>
            <person name="Tamazian G."/>
            <person name="Venkatesh B."/>
            <person name="Wang J."/>
            <person name="Wayne R."/>
            <person name="Wiley E."/>
            <person name="Yang H."/>
            <person name="Zhang G."/>
            <person name="Haussler D."/>
            <person name="Ryder O."/>
            <person name="O'Brien S.J."/>
        </authorList>
    </citation>
    <scope>NUCLEOTIDE SEQUENCE</scope>
</reference>
<organism evidence="2 3">
    <name type="scientific">Rhinolophus ferrumequinum</name>
    <name type="common">Greater horseshoe bat</name>
    <dbReference type="NCBI Taxonomy" id="59479"/>
    <lineage>
        <taxon>Eukaryota</taxon>
        <taxon>Metazoa</taxon>
        <taxon>Chordata</taxon>
        <taxon>Craniata</taxon>
        <taxon>Vertebrata</taxon>
        <taxon>Euteleostomi</taxon>
        <taxon>Mammalia</taxon>
        <taxon>Eutheria</taxon>
        <taxon>Laurasiatheria</taxon>
        <taxon>Chiroptera</taxon>
        <taxon>Yinpterochiroptera</taxon>
        <taxon>Rhinolophoidea</taxon>
        <taxon>Rhinolophidae</taxon>
        <taxon>Rhinolophinae</taxon>
        <taxon>Rhinolophus</taxon>
    </lineage>
</organism>
<feature type="compositionally biased region" description="Basic and acidic residues" evidence="1">
    <location>
        <begin position="31"/>
        <end position="45"/>
    </location>
</feature>
<sequence length="59" mass="6142">MGCSSSAFNKAGDSSRLRSGKTGETIETEMENEKVSEGAETKEETGEAVDLLAATIGMV</sequence>
<dbReference type="Proteomes" id="UP000472240">
    <property type="component" value="Chromosome 14"/>
</dbReference>
<dbReference type="PANTHER" id="PTHR23006:SF0">
    <property type="entry name" value="GLUTAMATE-RICH PROTEIN 5"/>
    <property type="match status" value="1"/>
</dbReference>
<reference evidence="2" key="5">
    <citation type="submission" date="2025-09" db="UniProtKB">
        <authorList>
            <consortium name="Ensembl"/>
        </authorList>
    </citation>
    <scope>IDENTIFICATION</scope>
</reference>